<feature type="region of interest" description="Disordered" evidence="1">
    <location>
        <begin position="125"/>
        <end position="144"/>
    </location>
</feature>
<feature type="compositionally biased region" description="Basic and acidic residues" evidence="1">
    <location>
        <begin position="125"/>
        <end position="136"/>
    </location>
</feature>
<keyword evidence="4" id="KW-1185">Reference proteome</keyword>
<accession>A0ABN9WY57</accession>
<comment type="caution">
    <text evidence="3">The sequence shown here is derived from an EMBL/GenBank/DDBJ whole genome shotgun (WGS) entry which is preliminary data.</text>
</comment>
<evidence type="ECO:0000259" key="2">
    <source>
        <dbReference type="PROSITE" id="PS50042"/>
    </source>
</evidence>
<dbReference type="InterPro" id="IPR000595">
    <property type="entry name" value="cNMP-bd_dom"/>
</dbReference>
<feature type="region of interest" description="Disordered" evidence="1">
    <location>
        <begin position="568"/>
        <end position="592"/>
    </location>
</feature>
<name>A0ABN9WY57_9DINO</name>
<reference evidence="3" key="1">
    <citation type="submission" date="2023-10" db="EMBL/GenBank/DDBJ databases">
        <authorList>
            <person name="Chen Y."/>
            <person name="Shah S."/>
            <person name="Dougan E. K."/>
            <person name="Thang M."/>
            <person name="Chan C."/>
        </authorList>
    </citation>
    <scope>NUCLEOTIDE SEQUENCE [LARGE SCALE GENOMIC DNA]</scope>
</reference>
<dbReference type="Proteomes" id="UP001189429">
    <property type="component" value="Unassembled WGS sequence"/>
</dbReference>
<gene>
    <name evidence="3" type="ORF">PCOR1329_LOCUS70774</name>
</gene>
<dbReference type="PROSITE" id="PS00889">
    <property type="entry name" value="CNMP_BINDING_2"/>
    <property type="match status" value="1"/>
</dbReference>
<protein>
    <recommendedName>
        <fullName evidence="2">Cyclic nucleotide-binding domain-containing protein</fullName>
    </recommendedName>
</protein>
<dbReference type="PROSITE" id="PS50042">
    <property type="entry name" value="CNMP_BINDING_3"/>
    <property type="match status" value="1"/>
</dbReference>
<dbReference type="EMBL" id="CAUYUJ010019370">
    <property type="protein sequence ID" value="CAK0890577.1"/>
    <property type="molecule type" value="Genomic_DNA"/>
</dbReference>
<feature type="domain" description="Cyclic nucleotide-binding" evidence="2">
    <location>
        <begin position="254"/>
        <end position="276"/>
    </location>
</feature>
<evidence type="ECO:0000313" key="4">
    <source>
        <dbReference type="Proteomes" id="UP001189429"/>
    </source>
</evidence>
<evidence type="ECO:0000313" key="3">
    <source>
        <dbReference type="EMBL" id="CAK0890577.1"/>
    </source>
</evidence>
<sequence>MGNSRCVADAEATEDIGVGVDHRTIRLTLSLLRFRRKAGGNRSRRGFRGWAPIDGARCRDELHGRLRAFCNNSCPDQAPELDSRRAAIENALKQIAEQRRQAEADIGTNTEASQHHLHSLIDQRRAARKADAKDTVRGASSNMHKKIRAAAIAQKSEKTSNTLAESKDQQCLVDIRNSGKSDCITSAIDENGTERTDINDIAEVFASFFGSLYDGAPGTYCCEASASQVTDVTPDEVLSQLRRTRLGNAPDEGGAGAYFGERAMLTDEGRTATVEAPAARDHGDPEAMQDVSWSVSTWAGDKRKFDGGGSAGFRWWKPAKGLRRRAPAAGLPLALDARAAEPLTPPQSFEDVACSHSAAPDPRRGSCVKYGVGLGLAPVASLARPPAADGRRCPGPSAVARGAAAAVAARLFVGGRARRKPSAACSPATGSRATDHDALSDLRDVNLSKREADWRRLFQEDECDCEIVGTVVDVPGLLSAQECDALVAAADRRASQVGWRAAQHLNYRTDDVKVRTLGDPDAIELFRSRVEGPLIAQIERSFGLPAEDWTWWPSTPSSFGTLRLEARPRWPRTGTDPSSAPRSLCPTRARTEAGARGSTRWCTAPLKGERFFSEAPGCILVSRLLGAHGT</sequence>
<proteinExistence type="predicted"/>
<dbReference type="InterPro" id="IPR018488">
    <property type="entry name" value="cNMP-bd_CS"/>
</dbReference>
<evidence type="ECO:0000256" key="1">
    <source>
        <dbReference type="SAM" id="MobiDB-lite"/>
    </source>
</evidence>
<organism evidence="3 4">
    <name type="scientific">Prorocentrum cordatum</name>
    <dbReference type="NCBI Taxonomy" id="2364126"/>
    <lineage>
        <taxon>Eukaryota</taxon>
        <taxon>Sar</taxon>
        <taxon>Alveolata</taxon>
        <taxon>Dinophyceae</taxon>
        <taxon>Prorocentrales</taxon>
        <taxon>Prorocentraceae</taxon>
        <taxon>Prorocentrum</taxon>
    </lineage>
</organism>